<dbReference type="EMBL" id="CP014060">
    <property type="protein sequence ID" value="AMG36147.1"/>
    <property type="molecule type" value="Genomic_DNA"/>
</dbReference>
<name>A0A0X8NXH6_ALCXX</name>
<reference evidence="2" key="1">
    <citation type="submission" date="2015-12" db="EMBL/GenBank/DDBJ databases">
        <title>FDA dAtabase for Regulatory Grade micrObial Sequences (FDA-ARGOS): Supporting development and validation of Infectious Disease Dx tests.</title>
        <authorList>
            <person name="Case J."/>
            <person name="Tallon L."/>
            <person name="Sadzewicz L."/>
            <person name="Sengamalay N."/>
            <person name="Ott S."/>
            <person name="Godinez A."/>
            <person name="Nagaraj S."/>
            <person name="Nadendla S."/>
            <person name="Sichtig H."/>
        </authorList>
    </citation>
    <scope>NUCLEOTIDE SEQUENCE [LARGE SCALE GENOMIC DNA]</scope>
    <source>
        <strain evidence="2">FDAARGOS_147</strain>
    </source>
</reference>
<accession>A0A0X8NXH6</accession>
<gene>
    <name evidence="1" type="ORF">AL504_08950</name>
</gene>
<dbReference type="AlphaFoldDB" id="A0A0X8NXH6"/>
<proteinExistence type="predicted"/>
<evidence type="ECO:0000313" key="2">
    <source>
        <dbReference type="Proteomes" id="UP000060602"/>
    </source>
</evidence>
<evidence type="ECO:0000313" key="1">
    <source>
        <dbReference type="EMBL" id="AMG36147.1"/>
    </source>
</evidence>
<dbReference type="Proteomes" id="UP000060602">
    <property type="component" value="Chromosome"/>
</dbReference>
<protein>
    <submittedName>
        <fullName evidence="1">Uncharacterized protein</fullName>
    </submittedName>
</protein>
<organism evidence="1 2">
    <name type="scientific">Alcaligenes xylosoxydans xylosoxydans</name>
    <name type="common">Achromobacter xylosoxidans</name>
    <dbReference type="NCBI Taxonomy" id="85698"/>
    <lineage>
        <taxon>Bacteria</taxon>
        <taxon>Pseudomonadati</taxon>
        <taxon>Pseudomonadota</taxon>
        <taxon>Betaproteobacteria</taxon>
        <taxon>Burkholderiales</taxon>
        <taxon>Alcaligenaceae</taxon>
        <taxon>Achromobacter</taxon>
    </lineage>
</organism>
<sequence length="121" mass="13649">MGAFCVYGMTEQLAKKAAERAWQKYKESMTADVRACLRPSDQADWIKVKTEYHLAKGNPVQLSAPFDAPQLAREFIKLAAATGRTSRLCIMQRGPKLDKHGAPRISKATKRPMITWVPYPR</sequence>